<dbReference type="GO" id="GO:0035556">
    <property type="term" value="P:intracellular signal transduction"/>
    <property type="evidence" value="ECO:0000318"/>
    <property type="project" value="GO_Central"/>
</dbReference>
<dbReference type="RefSeq" id="XP_001316124.1">
    <property type="nucleotide sequence ID" value="XM_001316089.1"/>
</dbReference>
<dbReference type="OrthoDB" id="63267at2759"/>
<keyword evidence="2" id="KW-0723">Serine/threonine-protein kinase</keyword>
<dbReference type="EMBL" id="DS113490">
    <property type="protein sequence ID" value="EAY03901.1"/>
    <property type="molecule type" value="Genomic_DNA"/>
</dbReference>
<dbReference type="AlphaFoldDB" id="A2ETU6"/>
<evidence type="ECO:0000256" key="2">
    <source>
        <dbReference type="ARBA" id="ARBA00022527"/>
    </source>
</evidence>
<evidence type="ECO:0000259" key="9">
    <source>
        <dbReference type="PROSITE" id="PS50011"/>
    </source>
</evidence>
<dbReference type="EC" id="2.7.11.1" evidence="1"/>
<comment type="catalytic activity">
    <reaction evidence="7">
        <text>L-threonyl-[protein] + ATP = O-phospho-L-threonyl-[protein] + ADP + H(+)</text>
        <dbReference type="Rhea" id="RHEA:46608"/>
        <dbReference type="Rhea" id="RHEA-COMP:11060"/>
        <dbReference type="Rhea" id="RHEA-COMP:11605"/>
        <dbReference type="ChEBI" id="CHEBI:15378"/>
        <dbReference type="ChEBI" id="CHEBI:30013"/>
        <dbReference type="ChEBI" id="CHEBI:30616"/>
        <dbReference type="ChEBI" id="CHEBI:61977"/>
        <dbReference type="ChEBI" id="CHEBI:456216"/>
        <dbReference type="EC" id="2.7.11.1"/>
    </reaction>
</comment>
<evidence type="ECO:0000256" key="8">
    <source>
        <dbReference type="ARBA" id="ARBA00048679"/>
    </source>
</evidence>
<keyword evidence="3" id="KW-0808">Transferase</keyword>
<name>A2ETU6_TRIV3</name>
<dbReference type="GO" id="GO:0004674">
    <property type="term" value="F:protein serine/threonine kinase activity"/>
    <property type="evidence" value="ECO:0000318"/>
    <property type="project" value="GO_Central"/>
</dbReference>
<dbReference type="VEuPathDB" id="TrichDB:TVAG_192000"/>
<accession>A2ETU6</accession>
<dbReference type="InParanoid" id="A2ETU6"/>
<proteinExistence type="predicted"/>
<dbReference type="InterPro" id="IPR050236">
    <property type="entry name" value="Ser_Thr_kinase_AGC"/>
</dbReference>
<keyword evidence="4" id="KW-0547">Nucleotide-binding</keyword>
<dbReference type="PROSITE" id="PS50011">
    <property type="entry name" value="PROTEIN_KINASE_DOM"/>
    <property type="match status" value="1"/>
</dbReference>
<dbReference type="SMR" id="A2ETU6"/>
<dbReference type="GO" id="GO:0005524">
    <property type="term" value="F:ATP binding"/>
    <property type="evidence" value="ECO:0007669"/>
    <property type="project" value="UniProtKB-KW"/>
</dbReference>
<dbReference type="Gene3D" id="3.30.200.20">
    <property type="entry name" value="Phosphorylase Kinase, domain 1"/>
    <property type="match status" value="1"/>
</dbReference>
<dbReference type="Proteomes" id="UP000001542">
    <property type="component" value="Unassembled WGS sequence"/>
</dbReference>
<keyword evidence="11" id="KW-1185">Reference proteome</keyword>
<evidence type="ECO:0000256" key="7">
    <source>
        <dbReference type="ARBA" id="ARBA00047899"/>
    </source>
</evidence>
<evidence type="ECO:0000313" key="10">
    <source>
        <dbReference type="EMBL" id="EAY03901.1"/>
    </source>
</evidence>
<dbReference type="PANTHER" id="PTHR24356:SF1">
    <property type="entry name" value="SERINE_THREONINE-PROTEIN KINASE GREATWALL"/>
    <property type="match status" value="1"/>
</dbReference>
<evidence type="ECO:0000256" key="3">
    <source>
        <dbReference type="ARBA" id="ARBA00022679"/>
    </source>
</evidence>
<dbReference type="SUPFAM" id="SSF56112">
    <property type="entry name" value="Protein kinase-like (PK-like)"/>
    <property type="match status" value="1"/>
</dbReference>
<dbReference type="SUPFAM" id="SSF50729">
    <property type="entry name" value="PH domain-like"/>
    <property type="match status" value="1"/>
</dbReference>
<dbReference type="InterPro" id="IPR000719">
    <property type="entry name" value="Prot_kinase_dom"/>
</dbReference>
<sequence length="411" mass="47320">MKGVLLHCSDGSGNWIPLHYWLEGCTLKVSKTESFEEIIQQIEINEQTNIFLQDCQGMPTFYIENENFKHYELKASPVEVYSWVFCLRSCIFSTSNHNYAQFRKITKLGSSPYGDITLCEYNDTLNVIIEIGKKKLVEFSHVESYIPERNLIFSLPQNQFLLNLLYTFQDANNYYLSLEYPPSELLPFLSGLPMIPEDVLRFYASELVVTLDFLHNHFIVYRGLTSSNIFLAKDGHVKLGGYGTDISSHRELEYLAPEIIQGQPYGKAVDWWSLGIILYEILYEETPFFADSPEKIKKNILENSIKFVRFRGSPISELILQLLEKDPKKRITIAGIKKSKFFEGVDWNLVSARLSKPEAFIEPGSTDYTNLYSTDFQLNSEFLPTSSTYTGIENFSLGQEYSSPDEHDETK</sequence>
<evidence type="ECO:0000256" key="5">
    <source>
        <dbReference type="ARBA" id="ARBA00022777"/>
    </source>
</evidence>
<organism evidence="10 11">
    <name type="scientific">Trichomonas vaginalis (strain ATCC PRA-98 / G3)</name>
    <dbReference type="NCBI Taxonomy" id="412133"/>
    <lineage>
        <taxon>Eukaryota</taxon>
        <taxon>Metamonada</taxon>
        <taxon>Parabasalia</taxon>
        <taxon>Trichomonadida</taxon>
        <taxon>Trichomonadidae</taxon>
        <taxon>Trichomonas</taxon>
    </lineage>
</organism>
<keyword evidence="6" id="KW-0067">ATP-binding</keyword>
<comment type="catalytic activity">
    <reaction evidence="8">
        <text>L-seryl-[protein] + ATP = O-phospho-L-seryl-[protein] + ADP + H(+)</text>
        <dbReference type="Rhea" id="RHEA:17989"/>
        <dbReference type="Rhea" id="RHEA-COMP:9863"/>
        <dbReference type="Rhea" id="RHEA-COMP:11604"/>
        <dbReference type="ChEBI" id="CHEBI:15378"/>
        <dbReference type="ChEBI" id="CHEBI:29999"/>
        <dbReference type="ChEBI" id="CHEBI:30616"/>
        <dbReference type="ChEBI" id="CHEBI:83421"/>
        <dbReference type="ChEBI" id="CHEBI:456216"/>
        <dbReference type="EC" id="2.7.11.1"/>
    </reaction>
</comment>
<dbReference type="InterPro" id="IPR011009">
    <property type="entry name" value="Kinase-like_dom_sf"/>
</dbReference>
<dbReference type="KEGG" id="tva:4761745"/>
<evidence type="ECO:0000313" key="11">
    <source>
        <dbReference type="Proteomes" id="UP000001542"/>
    </source>
</evidence>
<reference evidence="10" key="1">
    <citation type="submission" date="2006-10" db="EMBL/GenBank/DDBJ databases">
        <authorList>
            <person name="Amadeo P."/>
            <person name="Zhao Q."/>
            <person name="Wortman J."/>
            <person name="Fraser-Liggett C."/>
            <person name="Carlton J."/>
        </authorList>
    </citation>
    <scope>NUCLEOTIDE SEQUENCE</scope>
    <source>
        <strain evidence="10">G3</strain>
    </source>
</reference>
<keyword evidence="5 10" id="KW-0418">Kinase</keyword>
<dbReference type="Pfam" id="PF00069">
    <property type="entry name" value="Pkinase"/>
    <property type="match status" value="1"/>
</dbReference>
<dbReference type="VEuPathDB" id="TrichDB:TVAGG3_0892540"/>
<dbReference type="PANTHER" id="PTHR24356">
    <property type="entry name" value="SERINE/THREONINE-PROTEIN KINASE"/>
    <property type="match status" value="1"/>
</dbReference>
<protein>
    <recommendedName>
        <fullName evidence="1">non-specific serine/threonine protein kinase</fullName>
        <ecNumber evidence="1">2.7.11.1</ecNumber>
    </recommendedName>
</protein>
<feature type="domain" description="Protein kinase" evidence="9">
    <location>
        <begin position="102"/>
        <end position="342"/>
    </location>
</feature>
<dbReference type="STRING" id="5722.A2ETU6"/>
<reference evidence="10" key="2">
    <citation type="journal article" date="2007" name="Science">
        <title>Draft genome sequence of the sexually transmitted pathogen Trichomonas vaginalis.</title>
        <authorList>
            <person name="Carlton J.M."/>
            <person name="Hirt R.P."/>
            <person name="Silva J.C."/>
            <person name="Delcher A.L."/>
            <person name="Schatz M."/>
            <person name="Zhao Q."/>
            <person name="Wortman J.R."/>
            <person name="Bidwell S.L."/>
            <person name="Alsmark U.C.M."/>
            <person name="Besteiro S."/>
            <person name="Sicheritz-Ponten T."/>
            <person name="Noel C.J."/>
            <person name="Dacks J.B."/>
            <person name="Foster P.G."/>
            <person name="Simillion C."/>
            <person name="Van de Peer Y."/>
            <person name="Miranda-Saavedra D."/>
            <person name="Barton G.J."/>
            <person name="Westrop G.D."/>
            <person name="Mueller S."/>
            <person name="Dessi D."/>
            <person name="Fiori P.L."/>
            <person name="Ren Q."/>
            <person name="Paulsen I."/>
            <person name="Zhang H."/>
            <person name="Bastida-Corcuera F.D."/>
            <person name="Simoes-Barbosa A."/>
            <person name="Brown M.T."/>
            <person name="Hayes R.D."/>
            <person name="Mukherjee M."/>
            <person name="Okumura C.Y."/>
            <person name="Schneider R."/>
            <person name="Smith A.J."/>
            <person name="Vanacova S."/>
            <person name="Villalvazo M."/>
            <person name="Haas B.J."/>
            <person name="Pertea M."/>
            <person name="Feldblyum T.V."/>
            <person name="Utterback T.R."/>
            <person name="Shu C.L."/>
            <person name="Osoegawa K."/>
            <person name="de Jong P.J."/>
            <person name="Hrdy I."/>
            <person name="Horvathova L."/>
            <person name="Zubacova Z."/>
            <person name="Dolezal P."/>
            <person name="Malik S.B."/>
            <person name="Logsdon J.M. Jr."/>
            <person name="Henze K."/>
            <person name="Gupta A."/>
            <person name="Wang C.C."/>
            <person name="Dunne R.L."/>
            <person name="Upcroft J.A."/>
            <person name="Upcroft P."/>
            <person name="White O."/>
            <person name="Salzberg S.L."/>
            <person name="Tang P."/>
            <person name="Chiu C.-H."/>
            <person name="Lee Y.-S."/>
            <person name="Embley T.M."/>
            <person name="Coombs G.H."/>
            <person name="Mottram J.C."/>
            <person name="Tachezy J."/>
            <person name="Fraser-Liggett C.M."/>
            <person name="Johnson P.J."/>
        </authorList>
    </citation>
    <scope>NUCLEOTIDE SEQUENCE [LARGE SCALE GENOMIC DNA]</scope>
    <source>
        <strain evidence="10">G3</strain>
    </source>
</reference>
<evidence type="ECO:0000256" key="4">
    <source>
        <dbReference type="ARBA" id="ARBA00022741"/>
    </source>
</evidence>
<evidence type="ECO:0000256" key="1">
    <source>
        <dbReference type="ARBA" id="ARBA00012513"/>
    </source>
</evidence>
<dbReference type="Gene3D" id="1.10.510.10">
    <property type="entry name" value="Transferase(Phosphotransferase) domain 1"/>
    <property type="match status" value="1"/>
</dbReference>
<dbReference type="eggNOG" id="KOG0616">
    <property type="taxonomic scope" value="Eukaryota"/>
</dbReference>
<evidence type="ECO:0000256" key="6">
    <source>
        <dbReference type="ARBA" id="ARBA00022840"/>
    </source>
</evidence>
<gene>
    <name evidence="10" type="ORF">TVAG_192000</name>
</gene>